<evidence type="ECO:0000313" key="2">
    <source>
        <dbReference type="EMBL" id="TLD69854.1"/>
    </source>
</evidence>
<keyword evidence="1" id="KW-0812">Transmembrane</keyword>
<accession>A0A5R8KC13</accession>
<evidence type="ECO:0000256" key="1">
    <source>
        <dbReference type="SAM" id="Phobius"/>
    </source>
</evidence>
<dbReference type="RefSeq" id="WP_138087312.1">
    <property type="nucleotide sequence ID" value="NZ_VAUV01000011.1"/>
</dbReference>
<reference evidence="2 3" key="1">
    <citation type="submission" date="2019-05" db="EMBL/GenBank/DDBJ databases">
        <title>Verrucobacter flavum gen. nov., sp. nov. a new member of the family Verrucomicrobiaceae.</title>
        <authorList>
            <person name="Szuroczki S."/>
            <person name="Abbaszade G."/>
            <person name="Szabo A."/>
            <person name="Felfoldi T."/>
            <person name="Schumann P."/>
            <person name="Boka K."/>
            <person name="Keki Z."/>
            <person name="Toumi M."/>
            <person name="Toth E."/>
        </authorList>
    </citation>
    <scope>NUCLEOTIDE SEQUENCE [LARGE SCALE GENOMIC DNA]</scope>
    <source>
        <strain evidence="2 3">MG-N-17</strain>
    </source>
</reference>
<protein>
    <submittedName>
        <fullName evidence="2">Hydrophobic protein</fullName>
    </submittedName>
</protein>
<name>A0A5R8KC13_9BACT</name>
<keyword evidence="1" id="KW-1133">Transmembrane helix</keyword>
<dbReference type="Proteomes" id="UP000306196">
    <property type="component" value="Unassembled WGS sequence"/>
</dbReference>
<organism evidence="2 3">
    <name type="scientific">Phragmitibacter flavus</name>
    <dbReference type="NCBI Taxonomy" id="2576071"/>
    <lineage>
        <taxon>Bacteria</taxon>
        <taxon>Pseudomonadati</taxon>
        <taxon>Verrucomicrobiota</taxon>
        <taxon>Verrucomicrobiia</taxon>
        <taxon>Verrucomicrobiales</taxon>
        <taxon>Verrucomicrobiaceae</taxon>
        <taxon>Phragmitibacter</taxon>
    </lineage>
</organism>
<dbReference type="EMBL" id="VAUV01000011">
    <property type="protein sequence ID" value="TLD69854.1"/>
    <property type="molecule type" value="Genomic_DNA"/>
</dbReference>
<sequence length="56" mass="6234">MKNSLPGIAVILLVIWLVAKVVFAVTGFFLNLLWMAAVLMFVVWLFGKFFGKSTAN</sequence>
<feature type="transmembrane region" description="Helical" evidence="1">
    <location>
        <begin position="34"/>
        <end position="51"/>
    </location>
</feature>
<proteinExistence type="predicted"/>
<keyword evidence="3" id="KW-1185">Reference proteome</keyword>
<gene>
    <name evidence="2" type="ORF">FEM03_16170</name>
</gene>
<evidence type="ECO:0000313" key="3">
    <source>
        <dbReference type="Proteomes" id="UP000306196"/>
    </source>
</evidence>
<comment type="caution">
    <text evidence="2">The sequence shown here is derived from an EMBL/GenBank/DDBJ whole genome shotgun (WGS) entry which is preliminary data.</text>
</comment>
<keyword evidence="1" id="KW-0472">Membrane</keyword>
<dbReference type="AlphaFoldDB" id="A0A5R8KC13"/>